<reference evidence="2 3" key="1">
    <citation type="submission" date="2019-08" db="EMBL/GenBank/DDBJ databases">
        <title>In-depth cultivation of the pig gut microbiome towards novel bacterial diversity and tailored functional studies.</title>
        <authorList>
            <person name="Wylensek D."/>
            <person name="Hitch T.C.A."/>
            <person name="Clavel T."/>
        </authorList>
    </citation>
    <scope>NUCLEOTIDE SEQUENCE [LARGE SCALE GENOMIC DNA]</scope>
    <source>
        <strain evidence="2 3">WCA-389-WT-23D1</strain>
    </source>
</reference>
<keyword evidence="1" id="KW-1133">Transmembrane helix</keyword>
<accession>A0A7X2NLU4</accession>
<comment type="caution">
    <text evidence="2">The sequence shown here is derived from an EMBL/GenBank/DDBJ whole genome shotgun (WGS) entry which is preliminary data.</text>
</comment>
<protein>
    <submittedName>
        <fullName evidence="2">DUF2752 domain-containing protein</fullName>
    </submittedName>
</protein>
<keyword evidence="3" id="KW-1185">Reference proteome</keyword>
<dbReference type="EMBL" id="VUMD01000007">
    <property type="protein sequence ID" value="MSS36703.1"/>
    <property type="molecule type" value="Genomic_DNA"/>
</dbReference>
<keyword evidence="1" id="KW-0472">Membrane</keyword>
<sequence>MLQDLLQIIRRGVPCPFQRFTGLYCPGCGGTRALKALLHGDLLLSLQYHPLVLYTAVVVAAELLSLAVARVTKNPRWYLGHELFLVHVAVGIVIVNWVVKNAILVLFGLNPLPLWHG</sequence>
<evidence type="ECO:0000313" key="2">
    <source>
        <dbReference type="EMBL" id="MSS36703.1"/>
    </source>
</evidence>
<keyword evidence="1" id="KW-0812">Transmembrane</keyword>
<name>A0A7X2NLU4_9CLOT</name>
<proteinExistence type="predicted"/>
<feature type="transmembrane region" description="Helical" evidence="1">
    <location>
        <begin position="83"/>
        <end position="109"/>
    </location>
</feature>
<organism evidence="2 3">
    <name type="scientific">Clostridium porci</name>
    <dbReference type="NCBI Taxonomy" id="2605778"/>
    <lineage>
        <taxon>Bacteria</taxon>
        <taxon>Bacillati</taxon>
        <taxon>Bacillota</taxon>
        <taxon>Clostridia</taxon>
        <taxon>Eubacteriales</taxon>
        <taxon>Clostridiaceae</taxon>
        <taxon>Clostridium</taxon>
    </lineage>
</organism>
<dbReference type="Pfam" id="PF10825">
    <property type="entry name" value="DUF2752"/>
    <property type="match status" value="1"/>
</dbReference>
<evidence type="ECO:0000256" key="1">
    <source>
        <dbReference type="SAM" id="Phobius"/>
    </source>
</evidence>
<gene>
    <name evidence="2" type="ORF">FYJ39_09015</name>
</gene>
<dbReference type="Proteomes" id="UP000429958">
    <property type="component" value="Unassembled WGS sequence"/>
</dbReference>
<evidence type="ECO:0000313" key="3">
    <source>
        <dbReference type="Proteomes" id="UP000429958"/>
    </source>
</evidence>
<dbReference type="RefSeq" id="WP_154472157.1">
    <property type="nucleotide sequence ID" value="NZ_DBEWUL010000169.1"/>
</dbReference>
<dbReference type="AlphaFoldDB" id="A0A7X2NLU4"/>
<feature type="transmembrane region" description="Helical" evidence="1">
    <location>
        <begin position="51"/>
        <end position="71"/>
    </location>
</feature>
<dbReference type="InterPro" id="IPR021215">
    <property type="entry name" value="DUF2752"/>
</dbReference>